<reference evidence="2" key="2">
    <citation type="submission" date="2008-12" db="EMBL/GenBank/DDBJ databases">
        <title>Improved gene annotation of the rice (Oryza sativa) genomes.</title>
        <authorList>
            <person name="Wang J."/>
            <person name="Li R."/>
            <person name="Fan W."/>
            <person name="Huang Q."/>
            <person name="Zhang J."/>
            <person name="Zhou Y."/>
            <person name="Hu Y."/>
            <person name="Zi S."/>
            <person name="Li J."/>
            <person name="Ni P."/>
            <person name="Zheng H."/>
            <person name="Zhang Y."/>
            <person name="Zhao M."/>
            <person name="Hao Q."/>
            <person name="McDermott J."/>
            <person name="Samudrala R."/>
            <person name="Kristiansen K."/>
            <person name="Wong G.K.-S."/>
        </authorList>
    </citation>
    <scope>NUCLEOTIDE SEQUENCE</scope>
</reference>
<name>B9G885_ORYSJ</name>
<feature type="region of interest" description="Disordered" evidence="1">
    <location>
        <begin position="119"/>
        <end position="150"/>
    </location>
</feature>
<proteinExistence type="predicted"/>
<gene>
    <name evidence="2" type="ORF">OsJ_34397</name>
</gene>
<dbReference type="EMBL" id="CM000148">
    <property type="protein sequence ID" value="EEE52350.1"/>
    <property type="molecule type" value="Genomic_DNA"/>
</dbReference>
<dbReference type="AlphaFoldDB" id="B9G885"/>
<accession>B9G885</accession>
<protein>
    <submittedName>
        <fullName evidence="2">Uncharacterized protein</fullName>
    </submittedName>
</protein>
<sequence>MARCGRSVTAEALQDGVTAGATSDGGGGRFLGAVVGKCAAARGGGVTVGSGDRRGGGRFLGAQDPEHEVVIITAFCTAASPPGIRPHSDASFGVWVHPPLLSRSVGRSHLVRVRLKRSKPQQWRRRGCAPSFEKGPEALSSVEAKPSSSC</sequence>
<evidence type="ECO:0000256" key="1">
    <source>
        <dbReference type="SAM" id="MobiDB-lite"/>
    </source>
</evidence>
<evidence type="ECO:0000313" key="2">
    <source>
        <dbReference type="EMBL" id="EEE52350.1"/>
    </source>
</evidence>
<reference evidence="2" key="1">
    <citation type="journal article" date="2005" name="PLoS Biol.">
        <title>The genomes of Oryza sativa: a history of duplications.</title>
        <authorList>
            <person name="Yu J."/>
            <person name="Wang J."/>
            <person name="Lin W."/>
            <person name="Li S."/>
            <person name="Li H."/>
            <person name="Zhou J."/>
            <person name="Ni P."/>
            <person name="Dong W."/>
            <person name="Hu S."/>
            <person name="Zeng C."/>
            <person name="Zhang J."/>
            <person name="Zhang Y."/>
            <person name="Li R."/>
            <person name="Xu Z."/>
            <person name="Li S."/>
            <person name="Li X."/>
            <person name="Zheng H."/>
            <person name="Cong L."/>
            <person name="Lin L."/>
            <person name="Yin J."/>
            <person name="Geng J."/>
            <person name="Li G."/>
            <person name="Shi J."/>
            <person name="Liu J."/>
            <person name="Lv H."/>
            <person name="Li J."/>
            <person name="Wang J."/>
            <person name="Deng Y."/>
            <person name="Ran L."/>
            <person name="Shi X."/>
            <person name="Wang X."/>
            <person name="Wu Q."/>
            <person name="Li C."/>
            <person name="Ren X."/>
            <person name="Wang J."/>
            <person name="Wang X."/>
            <person name="Li D."/>
            <person name="Liu D."/>
            <person name="Zhang X."/>
            <person name="Ji Z."/>
            <person name="Zhao W."/>
            <person name="Sun Y."/>
            <person name="Zhang Z."/>
            <person name="Bao J."/>
            <person name="Han Y."/>
            <person name="Dong L."/>
            <person name="Ji J."/>
            <person name="Chen P."/>
            <person name="Wu S."/>
            <person name="Liu J."/>
            <person name="Xiao Y."/>
            <person name="Bu D."/>
            <person name="Tan J."/>
            <person name="Yang L."/>
            <person name="Ye C."/>
            <person name="Zhang J."/>
            <person name="Xu J."/>
            <person name="Zhou Y."/>
            <person name="Yu Y."/>
            <person name="Zhang B."/>
            <person name="Zhuang S."/>
            <person name="Wei H."/>
            <person name="Liu B."/>
            <person name="Lei M."/>
            <person name="Yu H."/>
            <person name="Li Y."/>
            <person name="Xu H."/>
            <person name="Wei S."/>
            <person name="He X."/>
            <person name="Fang L."/>
            <person name="Zhang Z."/>
            <person name="Zhang Y."/>
            <person name="Huang X."/>
            <person name="Su Z."/>
            <person name="Tong W."/>
            <person name="Li J."/>
            <person name="Tong Z."/>
            <person name="Li S."/>
            <person name="Ye J."/>
            <person name="Wang L."/>
            <person name="Fang L."/>
            <person name="Lei T."/>
            <person name="Chen C."/>
            <person name="Chen H."/>
            <person name="Xu Z."/>
            <person name="Li H."/>
            <person name="Huang H."/>
            <person name="Zhang F."/>
            <person name="Xu H."/>
            <person name="Li N."/>
            <person name="Zhao C."/>
            <person name="Li S."/>
            <person name="Dong L."/>
            <person name="Huang Y."/>
            <person name="Li L."/>
            <person name="Xi Y."/>
            <person name="Qi Q."/>
            <person name="Li W."/>
            <person name="Zhang B."/>
            <person name="Hu W."/>
            <person name="Zhang Y."/>
            <person name="Tian X."/>
            <person name="Jiao Y."/>
            <person name="Liang X."/>
            <person name="Jin J."/>
            <person name="Gao L."/>
            <person name="Zheng W."/>
            <person name="Hao B."/>
            <person name="Liu S."/>
            <person name="Wang W."/>
            <person name="Yuan L."/>
            <person name="Cao M."/>
            <person name="McDermott J."/>
            <person name="Samudrala R."/>
            <person name="Wang J."/>
            <person name="Wong G.K."/>
            <person name="Yang H."/>
        </authorList>
    </citation>
    <scope>NUCLEOTIDE SEQUENCE [LARGE SCALE GENOMIC DNA]</scope>
</reference>
<organism evidence="2">
    <name type="scientific">Oryza sativa subsp. japonica</name>
    <name type="common">Rice</name>
    <dbReference type="NCBI Taxonomy" id="39947"/>
    <lineage>
        <taxon>Eukaryota</taxon>
        <taxon>Viridiplantae</taxon>
        <taxon>Streptophyta</taxon>
        <taxon>Embryophyta</taxon>
        <taxon>Tracheophyta</taxon>
        <taxon>Spermatophyta</taxon>
        <taxon>Magnoliopsida</taxon>
        <taxon>Liliopsida</taxon>
        <taxon>Poales</taxon>
        <taxon>Poaceae</taxon>
        <taxon>BOP clade</taxon>
        <taxon>Oryzoideae</taxon>
        <taxon>Oryzeae</taxon>
        <taxon>Oryzinae</taxon>
        <taxon>Oryza</taxon>
        <taxon>Oryza sativa</taxon>
    </lineage>
</organism>
<dbReference type="Proteomes" id="UP000007752">
    <property type="component" value="Chromosome 11"/>
</dbReference>